<evidence type="ECO:0000313" key="1">
    <source>
        <dbReference type="EMBL" id="QHT33637.1"/>
    </source>
</evidence>
<protein>
    <submittedName>
        <fullName evidence="1">Uncharacterized protein</fullName>
    </submittedName>
</protein>
<organism evidence="1">
    <name type="scientific">viral metagenome</name>
    <dbReference type="NCBI Taxonomy" id="1070528"/>
    <lineage>
        <taxon>unclassified sequences</taxon>
        <taxon>metagenomes</taxon>
        <taxon>organismal metagenomes</taxon>
    </lineage>
</organism>
<dbReference type="AlphaFoldDB" id="A0A6C0EX12"/>
<accession>A0A6C0EX12</accession>
<dbReference type="EMBL" id="MN738970">
    <property type="protein sequence ID" value="QHT33637.1"/>
    <property type="molecule type" value="Genomic_DNA"/>
</dbReference>
<reference evidence="1" key="1">
    <citation type="journal article" date="2020" name="Nature">
        <title>Giant virus diversity and host interactions through global metagenomics.</title>
        <authorList>
            <person name="Schulz F."/>
            <person name="Roux S."/>
            <person name="Paez-Espino D."/>
            <person name="Jungbluth S."/>
            <person name="Walsh D.A."/>
            <person name="Denef V.J."/>
            <person name="McMahon K.D."/>
            <person name="Konstantinidis K.T."/>
            <person name="Eloe-Fadrosh E.A."/>
            <person name="Kyrpides N.C."/>
            <person name="Woyke T."/>
        </authorList>
    </citation>
    <scope>NUCLEOTIDE SEQUENCE</scope>
    <source>
        <strain evidence="1">GVMAG-M-3300009161-36</strain>
    </source>
</reference>
<sequence>MVLSGPKRVSAISSLTNKGCIFGSMAGMPPTIGVPASIVSVYQKETSYCNYCLPPGCKDGFAYLKAKGLLNGNKGAGGVGRMMYMPGFNRLMGGGKQNSI</sequence>
<name>A0A6C0EX12_9ZZZZ</name>
<proteinExistence type="predicted"/>